<dbReference type="EC" id="2.7.13.3" evidence="2"/>
<dbReference type="Proteomes" id="UP000321250">
    <property type="component" value="Unassembled WGS sequence"/>
</dbReference>
<dbReference type="InterPro" id="IPR003018">
    <property type="entry name" value="GAF"/>
</dbReference>
<dbReference type="PANTHER" id="PTHR41523">
    <property type="entry name" value="TWO-COMPONENT SYSTEM SENSOR PROTEIN"/>
    <property type="match status" value="1"/>
</dbReference>
<evidence type="ECO:0000256" key="5">
    <source>
        <dbReference type="ARBA" id="ARBA00022741"/>
    </source>
</evidence>
<protein>
    <recommendedName>
        <fullName evidence="2">histidine kinase</fullName>
        <ecNumber evidence="2">2.7.13.3</ecNumber>
    </recommendedName>
</protein>
<dbReference type="SMART" id="SM00911">
    <property type="entry name" value="HWE_HK"/>
    <property type="match status" value="1"/>
</dbReference>
<keyword evidence="3" id="KW-0597">Phosphoprotein</keyword>
<dbReference type="InterPro" id="IPR003594">
    <property type="entry name" value="HATPase_dom"/>
</dbReference>
<evidence type="ECO:0000256" key="3">
    <source>
        <dbReference type="ARBA" id="ARBA00022553"/>
    </source>
</evidence>
<keyword evidence="5" id="KW-0547">Nucleotide-binding</keyword>
<dbReference type="GO" id="GO:0005524">
    <property type="term" value="F:ATP binding"/>
    <property type="evidence" value="ECO:0007669"/>
    <property type="project" value="UniProtKB-KW"/>
</dbReference>
<dbReference type="PANTHER" id="PTHR41523:SF8">
    <property type="entry name" value="ETHYLENE RESPONSE SENSOR PROTEIN"/>
    <property type="match status" value="1"/>
</dbReference>
<dbReference type="InterPro" id="IPR011495">
    <property type="entry name" value="Sig_transdc_His_kin_sub2_dim/P"/>
</dbReference>
<dbReference type="PROSITE" id="PS50109">
    <property type="entry name" value="HIS_KIN"/>
    <property type="match status" value="1"/>
</dbReference>
<feature type="domain" description="Histidine kinase" evidence="8">
    <location>
        <begin position="201"/>
        <end position="393"/>
    </location>
</feature>
<keyword evidence="6" id="KW-0418">Kinase</keyword>
<reference evidence="9 10" key="1">
    <citation type="journal article" date="2013" name="Antonie Van Leeuwenhoek">
        <title>Sphingomonas ginsenosidivorax sp. nov., with the ability to transform ginsenosides.</title>
        <authorList>
            <person name="Jin X.F."/>
            <person name="Kim J.K."/>
            <person name="Liu Q.M."/>
            <person name="Kang M.S."/>
            <person name="He D."/>
            <person name="Jin F.X."/>
            <person name="Kim S.C."/>
            <person name="Im W.T."/>
        </authorList>
    </citation>
    <scope>NUCLEOTIDE SEQUENCE [LARGE SCALE GENOMIC DNA]</scope>
    <source>
        <strain evidence="9 10">KHI67</strain>
    </source>
</reference>
<dbReference type="SMART" id="SM00387">
    <property type="entry name" value="HATPase_c"/>
    <property type="match status" value="1"/>
</dbReference>
<dbReference type="Pfam" id="PF13185">
    <property type="entry name" value="GAF_2"/>
    <property type="match status" value="1"/>
</dbReference>
<comment type="caution">
    <text evidence="9">The sequence shown here is derived from an EMBL/GenBank/DDBJ whole genome shotgun (WGS) entry which is preliminary data.</text>
</comment>
<evidence type="ECO:0000256" key="4">
    <source>
        <dbReference type="ARBA" id="ARBA00022679"/>
    </source>
</evidence>
<comment type="catalytic activity">
    <reaction evidence="1">
        <text>ATP + protein L-histidine = ADP + protein N-phospho-L-histidine.</text>
        <dbReference type="EC" id="2.7.13.3"/>
    </reaction>
</comment>
<dbReference type="Pfam" id="PF07568">
    <property type="entry name" value="HisKA_2"/>
    <property type="match status" value="1"/>
</dbReference>
<evidence type="ECO:0000256" key="1">
    <source>
        <dbReference type="ARBA" id="ARBA00000085"/>
    </source>
</evidence>
<evidence type="ECO:0000256" key="6">
    <source>
        <dbReference type="ARBA" id="ARBA00022777"/>
    </source>
</evidence>
<dbReference type="InterPro" id="IPR005467">
    <property type="entry name" value="His_kinase_dom"/>
</dbReference>
<dbReference type="InterPro" id="IPR029016">
    <property type="entry name" value="GAF-like_dom_sf"/>
</dbReference>
<dbReference type="SUPFAM" id="SSF55874">
    <property type="entry name" value="ATPase domain of HSP90 chaperone/DNA topoisomerase II/histidine kinase"/>
    <property type="match status" value="1"/>
</dbReference>
<evidence type="ECO:0000259" key="8">
    <source>
        <dbReference type="PROSITE" id="PS50109"/>
    </source>
</evidence>
<dbReference type="Gene3D" id="3.30.450.40">
    <property type="match status" value="1"/>
</dbReference>
<proteinExistence type="predicted"/>
<keyword evidence="7" id="KW-0067">ATP-binding</keyword>
<name>A0A5C6UGX9_9SPHN</name>
<dbReference type="RefSeq" id="WP_147082769.1">
    <property type="nucleotide sequence ID" value="NZ_VOQR01000001.1"/>
</dbReference>
<evidence type="ECO:0000256" key="2">
    <source>
        <dbReference type="ARBA" id="ARBA00012438"/>
    </source>
</evidence>
<dbReference type="EMBL" id="VOQR01000001">
    <property type="protein sequence ID" value="TXC71491.1"/>
    <property type="molecule type" value="Genomic_DNA"/>
</dbReference>
<evidence type="ECO:0000256" key="7">
    <source>
        <dbReference type="ARBA" id="ARBA00022840"/>
    </source>
</evidence>
<dbReference type="SUPFAM" id="SSF55781">
    <property type="entry name" value="GAF domain-like"/>
    <property type="match status" value="1"/>
</dbReference>
<dbReference type="Pfam" id="PF02518">
    <property type="entry name" value="HATPase_c"/>
    <property type="match status" value="1"/>
</dbReference>
<sequence length="396" mass="42842">MPVIEESPGGDTPPGADELQYRLRQQSVLAEFGIEALRARELEPMLQRAVMLCARGMRSRYCKFLERLPNDDALLVRTGVGWSDGVVGNTEMRADLGSPAGFAFQTGEAVISNHLENETRFRTPAFMAKHNIRRAINVLVEASGERFGVLEVDSADEGSFEPADLAFMQGFANLIGVAIERQQAEQRLSDAIQHQELLTREASHRVKNSLALVSAMLNLQMQEDDDPRITRLLGDAQARITAIARTHDQLWRGAQVGIVSLDELIGGIAGGLAEQASNHHIDCDIAPIEISADTAIPVGLLVTELVTNAIKYAYGDEGGPISVALRQAGDRIILTVIDDGAGLPADFDIKAVSRESLGMRMIASLTRQLRGTITIENTLRGGTCATLDIPDPQVAG</sequence>
<organism evidence="9 10">
    <name type="scientific">Sphingomonas ginsenosidivorax</name>
    <dbReference type="NCBI Taxonomy" id="862135"/>
    <lineage>
        <taxon>Bacteria</taxon>
        <taxon>Pseudomonadati</taxon>
        <taxon>Pseudomonadota</taxon>
        <taxon>Alphaproteobacteria</taxon>
        <taxon>Sphingomonadales</taxon>
        <taxon>Sphingomonadaceae</taxon>
        <taxon>Sphingomonas</taxon>
    </lineage>
</organism>
<dbReference type="Gene3D" id="3.30.565.10">
    <property type="entry name" value="Histidine kinase-like ATPase, C-terminal domain"/>
    <property type="match status" value="1"/>
</dbReference>
<keyword evidence="4" id="KW-0808">Transferase</keyword>
<dbReference type="GO" id="GO:0004673">
    <property type="term" value="F:protein histidine kinase activity"/>
    <property type="evidence" value="ECO:0007669"/>
    <property type="project" value="UniProtKB-EC"/>
</dbReference>
<keyword evidence="10" id="KW-1185">Reference proteome</keyword>
<dbReference type="SMART" id="SM00065">
    <property type="entry name" value="GAF"/>
    <property type="match status" value="1"/>
</dbReference>
<dbReference type="InterPro" id="IPR036890">
    <property type="entry name" value="HATPase_C_sf"/>
</dbReference>
<gene>
    <name evidence="9" type="ORF">FSB78_11450</name>
</gene>
<evidence type="ECO:0000313" key="9">
    <source>
        <dbReference type="EMBL" id="TXC71491.1"/>
    </source>
</evidence>
<accession>A0A5C6UGX9</accession>
<dbReference type="InterPro" id="IPR011102">
    <property type="entry name" value="Sig_transdc_His_kinase_HWE"/>
</dbReference>
<evidence type="ECO:0000313" key="10">
    <source>
        <dbReference type="Proteomes" id="UP000321250"/>
    </source>
</evidence>
<dbReference type="OrthoDB" id="7297573at2"/>
<dbReference type="AlphaFoldDB" id="A0A5C6UGX9"/>